<protein>
    <submittedName>
        <fullName evidence="3">HesA/MoeB/ThiF family protein</fullName>
    </submittedName>
</protein>
<dbReference type="GO" id="GO:0008641">
    <property type="term" value="F:ubiquitin-like modifier activating enzyme activity"/>
    <property type="evidence" value="ECO:0007669"/>
    <property type="project" value="InterPro"/>
</dbReference>
<dbReference type="PANTHER" id="PTHR10953">
    <property type="entry name" value="UBIQUITIN-ACTIVATING ENZYME E1"/>
    <property type="match status" value="1"/>
</dbReference>
<comment type="caution">
    <text evidence="3">The sequence shown here is derived from an EMBL/GenBank/DDBJ whole genome shotgun (WGS) entry which is preliminary data.</text>
</comment>
<proteinExistence type="inferred from homology"/>
<dbReference type="InterPro" id="IPR035985">
    <property type="entry name" value="Ubiquitin-activating_enz"/>
</dbReference>
<comment type="similarity">
    <text evidence="1">Belongs to the HesA/MoeB/ThiF family.</text>
</comment>
<feature type="domain" description="THIF-type NAD/FAD binding fold" evidence="2">
    <location>
        <begin position="3"/>
        <end position="231"/>
    </location>
</feature>
<dbReference type="FunFam" id="3.40.50.720:FF:000080">
    <property type="entry name" value="Thiazole biosynthesis adenylyltransferase ThiF"/>
    <property type="match status" value="1"/>
</dbReference>
<accession>A0A939BBM9</accession>
<name>A0A939BBM9_9CLOT</name>
<dbReference type="GO" id="GO:0004792">
    <property type="term" value="F:thiosulfate-cyanide sulfurtransferase activity"/>
    <property type="evidence" value="ECO:0007669"/>
    <property type="project" value="TreeGrafter"/>
</dbReference>
<dbReference type="EMBL" id="JACJLV010000004">
    <property type="protein sequence ID" value="MBM6825912.1"/>
    <property type="molecule type" value="Genomic_DNA"/>
</dbReference>
<dbReference type="Pfam" id="PF00899">
    <property type="entry name" value="ThiF"/>
    <property type="match status" value="1"/>
</dbReference>
<dbReference type="PANTHER" id="PTHR10953:SF102">
    <property type="entry name" value="ADENYLYLTRANSFERASE AND SULFURTRANSFERASE MOCS3"/>
    <property type="match status" value="1"/>
</dbReference>
<reference evidence="3" key="2">
    <citation type="journal article" date="2021" name="Sci. Rep.">
        <title>The distribution of antibiotic resistance genes in chicken gut microbiota commensals.</title>
        <authorList>
            <person name="Juricova H."/>
            <person name="Matiasovicova J."/>
            <person name="Kubasova T."/>
            <person name="Cejkova D."/>
            <person name="Rychlik I."/>
        </authorList>
    </citation>
    <scope>NUCLEOTIDE SEQUENCE</scope>
    <source>
        <strain evidence="3">An420c</strain>
    </source>
</reference>
<dbReference type="InterPro" id="IPR045886">
    <property type="entry name" value="ThiF/MoeB/HesA"/>
</dbReference>
<evidence type="ECO:0000313" key="3">
    <source>
        <dbReference type="EMBL" id="MBM6825912.1"/>
    </source>
</evidence>
<gene>
    <name evidence="3" type="ORF">H6A13_02175</name>
</gene>
<dbReference type="SUPFAM" id="SSF69572">
    <property type="entry name" value="Activating enzymes of the ubiquitin-like proteins"/>
    <property type="match status" value="1"/>
</dbReference>
<evidence type="ECO:0000256" key="1">
    <source>
        <dbReference type="ARBA" id="ARBA00009919"/>
    </source>
</evidence>
<dbReference type="RefSeq" id="WP_204907976.1">
    <property type="nucleotide sequence ID" value="NZ_JACJLV010000004.1"/>
</dbReference>
<dbReference type="CDD" id="cd00757">
    <property type="entry name" value="ThiF_MoeB_HesA_family"/>
    <property type="match status" value="1"/>
</dbReference>
<keyword evidence="4" id="KW-1185">Reference proteome</keyword>
<dbReference type="GO" id="GO:0005737">
    <property type="term" value="C:cytoplasm"/>
    <property type="evidence" value="ECO:0007669"/>
    <property type="project" value="TreeGrafter"/>
</dbReference>
<reference evidence="3" key="1">
    <citation type="submission" date="2020-08" db="EMBL/GenBank/DDBJ databases">
        <authorList>
            <person name="Cejkova D."/>
            <person name="Kubasova T."/>
            <person name="Jahodarova E."/>
            <person name="Rychlik I."/>
        </authorList>
    </citation>
    <scope>NUCLEOTIDE SEQUENCE</scope>
    <source>
        <strain evidence="3">An420c</strain>
    </source>
</reference>
<evidence type="ECO:0000313" key="4">
    <source>
        <dbReference type="Proteomes" id="UP000713880"/>
    </source>
</evidence>
<dbReference type="Gene3D" id="3.40.50.720">
    <property type="entry name" value="NAD(P)-binding Rossmann-like Domain"/>
    <property type="match status" value="1"/>
</dbReference>
<dbReference type="InterPro" id="IPR000594">
    <property type="entry name" value="ThiF_NAD_FAD-bd"/>
</dbReference>
<dbReference type="Proteomes" id="UP000713880">
    <property type="component" value="Unassembled WGS sequence"/>
</dbReference>
<evidence type="ECO:0000259" key="2">
    <source>
        <dbReference type="Pfam" id="PF00899"/>
    </source>
</evidence>
<organism evidence="3 4">
    <name type="scientific">Mordavella massiliensis</name>
    <dbReference type="NCBI Taxonomy" id="1871024"/>
    <lineage>
        <taxon>Bacteria</taxon>
        <taxon>Bacillati</taxon>
        <taxon>Bacillota</taxon>
        <taxon>Clostridia</taxon>
        <taxon>Eubacteriales</taxon>
        <taxon>Clostridiaceae</taxon>
        <taxon>Mordavella</taxon>
    </lineage>
</organism>
<dbReference type="GO" id="GO:0016779">
    <property type="term" value="F:nucleotidyltransferase activity"/>
    <property type="evidence" value="ECO:0007669"/>
    <property type="project" value="TreeGrafter"/>
</dbReference>
<sequence>MRYDRQILMPEIGIEGQKKLERAVVTVIGCGGLGSPVLTYLAQAGVGTIRLVDGDIVSDTNLNRQFLYREEDIGKKKADLAAEKLRRMNRGIRVEAFACSLTGENAGQILKGSDVVVDCVDSLAVRCIVGRYCLAEDIFLVEGAVQGFYGYVMDISRETACLECLGYHLGKSPVPVPALGAAAGVIGCLQAVEAVKKILGRKELLLGTMLQYDGLNGEFDKIEVEKDPECRAHLSCLEE</sequence>
<dbReference type="AlphaFoldDB" id="A0A939BBM9"/>